<organism evidence="2 3">
    <name type="scientific">Neurospora tetraspora</name>
    <dbReference type="NCBI Taxonomy" id="94610"/>
    <lineage>
        <taxon>Eukaryota</taxon>
        <taxon>Fungi</taxon>
        <taxon>Dikarya</taxon>
        <taxon>Ascomycota</taxon>
        <taxon>Pezizomycotina</taxon>
        <taxon>Sordariomycetes</taxon>
        <taxon>Sordariomycetidae</taxon>
        <taxon>Sordariales</taxon>
        <taxon>Sordariaceae</taxon>
        <taxon>Neurospora</taxon>
    </lineage>
</organism>
<accession>A0AAE0JRJ8</accession>
<evidence type="ECO:0000313" key="2">
    <source>
        <dbReference type="EMBL" id="KAK3356140.1"/>
    </source>
</evidence>
<dbReference type="GeneID" id="87867180"/>
<keyword evidence="3" id="KW-1185">Reference proteome</keyword>
<feature type="region of interest" description="Disordered" evidence="1">
    <location>
        <begin position="1"/>
        <end position="25"/>
    </location>
</feature>
<proteinExistence type="predicted"/>
<dbReference type="AlphaFoldDB" id="A0AAE0JRJ8"/>
<dbReference type="Proteomes" id="UP001278500">
    <property type="component" value="Unassembled WGS sequence"/>
</dbReference>
<reference evidence="2" key="1">
    <citation type="journal article" date="2023" name="Mol. Phylogenet. Evol.">
        <title>Genome-scale phylogeny and comparative genomics of the fungal order Sordariales.</title>
        <authorList>
            <person name="Hensen N."/>
            <person name="Bonometti L."/>
            <person name="Westerberg I."/>
            <person name="Brannstrom I.O."/>
            <person name="Guillou S."/>
            <person name="Cros-Aarteil S."/>
            <person name="Calhoun S."/>
            <person name="Haridas S."/>
            <person name="Kuo A."/>
            <person name="Mondo S."/>
            <person name="Pangilinan J."/>
            <person name="Riley R."/>
            <person name="LaButti K."/>
            <person name="Andreopoulos B."/>
            <person name="Lipzen A."/>
            <person name="Chen C."/>
            <person name="Yan M."/>
            <person name="Daum C."/>
            <person name="Ng V."/>
            <person name="Clum A."/>
            <person name="Steindorff A."/>
            <person name="Ohm R.A."/>
            <person name="Martin F."/>
            <person name="Silar P."/>
            <person name="Natvig D.O."/>
            <person name="Lalanne C."/>
            <person name="Gautier V."/>
            <person name="Ament-Velasquez S.L."/>
            <person name="Kruys A."/>
            <person name="Hutchinson M.I."/>
            <person name="Powell A.J."/>
            <person name="Barry K."/>
            <person name="Miller A.N."/>
            <person name="Grigoriev I.V."/>
            <person name="Debuchy R."/>
            <person name="Gladieux P."/>
            <person name="Hiltunen Thoren M."/>
            <person name="Johannesson H."/>
        </authorList>
    </citation>
    <scope>NUCLEOTIDE SEQUENCE</scope>
    <source>
        <strain evidence="2">CBS 560.94</strain>
    </source>
</reference>
<evidence type="ECO:0000313" key="3">
    <source>
        <dbReference type="Proteomes" id="UP001278500"/>
    </source>
</evidence>
<comment type="caution">
    <text evidence="2">The sequence shown here is derived from an EMBL/GenBank/DDBJ whole genome shotgun (WGS) entry which is preliminary data.</text>
</comment>
<reference evidence="2" key="2">
    <citation type="submission" date="2023-06" db="EMBL/GenBank/DDBJ databases">
        <authorList>
            <consortium name="Lawrence Berkeley National Laboratory"/>
            <person name="Haridas S."/>
            <person name="Hensen N."/>
            <person name="Bonometti L."/>
            <person name="Westerberg I."/>
            <person name="Brannstrom I.O."/>
            <person name="Guillou S."/>
            <person name="Cros-Aarteil S."/>
            <person name="Calhoun S."/>
            <person name="Kuo A."/>
            <person name="Mondo S."/>
            <person name="Pangilinan J."/>
            <person name="Riley R."/>
            <person name="Labutti K."/>
            <person name="Andreopoulos B."/>
            <person name="Lipzen A."/>
            <person name="Chen C."/>
            <person name="Yanf M."/>
            <person name="Daum C."/>
            <person name="Ng V."/>
            <person name="Clum A."/>
            <person name="Steindorff A."/>
            <person name="Ohm R."/>
            <person name="Martin F."/>
            <person name="Silar P."/>
            <person name="Natvig D."/>
            <person name="Lalanne C."/>
            <person name="Gautier V."/>
            <person name="Ament-Velasquez S.L."/>
            <person name="Kruys A."/>
            <person name="Hutchinson M.I."/>
            <person name="Powell A.J."/>
            <person name="Barry K."/>
            <person name="Miller A.N."/>
            <person name="Grigoriev I.V."/>
            <person name="Debuchy R."/>
            <person name="Gladieux P."/>
            <person name="Thoren M.H."/>
            <person name="Johannesson H."/>
        </authorList>
    </citation>
    <scope>NUCLEOTIDE SEQUENCE</scope>
    <source>
        <strain evidence="2">CBS 560.94</strain>
    </source>
</reference>
<dbReference type="EMBL" id="JAUEPP010000001">
    <property type="protein sequence ID" value="KAK3356140.1"/>
    <property type="molecule type" value="Genomic_DNA"/>
</dbReference>
<name>A0AAE0JRJ8_9PEZI</name>
<gene>
    <name evidence="2" type="ORF">B0H65DRAFT_555392</name>
</gene>
<feature type="compositionally biased region" description="Low complexity" evidence="1">
    <location>
        <begin position="13"/>
        <end position="23"/>
    </location>
</feature>
<sequence length="319" mass="37340">MTPRKQKVRVPWASSASSSPPKKTQATGIITHNTARARGYILDVYTLRSLSSARTTLGRRRPTKGHNTRQKPRMCLRVRVVYQCGCDATRAIPEHPDYEIWSCHEYTPSCYEYYERTTGLSCGYILANDCGRPTCKAVRNYWGWRVYNGLANQATWGSFVRCYDRWYDAGANNQLSPVVINHPHERAPHRWDPRYPRYDQPGFIFMTQWNQHQRMKNAEDALPPRWPVFDVPNPDLGSYYGNYPALNKRILEEEDPRPLGLEEQEVRQGPRRLTIGQTHLLLSRIRLSITPLNLQPYPHQLNFTSWWRCLFRHYQLSDT</sequence>
<protein>
    <submittedName>
        <fullName evidence="2">Uncharacterized protein</fullName>
    </submittedName>
</protein>
<dbReference type="RefSeq" id="XP_062687517.1">
    <property type="nucleotide sequence ID" value="XM_062830026.1"/>
</dbReference>
<evidence type="ECO:0000256" key="1">
    <source>
        <dbReference type="SAM" id="MobiDB-lite"/>
    </source>
</evidence>